<dbReference type="Pfam" id="PF13765">
    <property type="entry name" value="PRY"/>
    <property type="match status" value="1"/>
</dbReference>
<evidence type="ECO:0000259" key="2">
    <source>
        <dbReference type="PROSITE" id="PS50188"/>
    </source>
</evidence>
<dbReference type="PANTHER" id="PTHR24103">
    <property type="entry name" value="E3 UBIQUITIN-PROTEIN LIGASE TRIM"/>
    <property type="match status" value="1"/>
</dbReference>
<dbReference type="OMA" id="DQVCKQG"/>
<evidence type="ECO:0000313" key="4">
    <source>
        <dbReference type="Proteomes" id="UP000694546"/>
    </source>
</evidence>
<feature type="region of interest" description="Disordered" evidence="1">
    <location>
        <begin position="171"/>
        <end position="197"/>
    </location>
</feature>
<feature type="compositionally biased region" description="Polar residues" evidence="1">
    <location>
        <begin position="122"/>
        <end position="143"/>
    </location>
</feature>
<evidence type="ECO:0000256" key="1">
    <source>
        <dbReference type="SAM" id="MobiDB-lite"/>
    </source>
</evidence>
<keyword evidence="4" id="KW-1185">Reference proteome</keyword>
<protein>
    <submittedName>
        <fullName evidence="3">Si:dkey-219e21.2</fullName>
    </submittedName>
</protein>
<dbReference type="GeneTree" id="ENSGT00940000163587"/>
<reference evidence="3" key="1">
    <citation type="submission" date="2025-08" db="UniProtKB">
        <authorList>
            <consortium name="Ensembl"/>
        </authorList>
    </citation>
    <scope>IDENTIFICATION</scope>
</reference>
<dbReference type="Pfam" id="PF00622">
    <property type="entry name" value="SPRY"/>
    <property type="match status" value="1"/>
</dbReference>
<feature type="compositionally biased region" description="Basic and acidic residues" evidence="1">
    <location>
        <begin position="187"/>
        <end position="196"/>
    </location>
</feature>
<feature type="domain" description="B30.2/SPRY" evidence="2">
    <location>
        <begin position="320"/>
        <end position="514"/>
    </location>
</feature>
<dbReference type="InterPro" id="IPR003877">
    <property type="entry name" value="SPRY_dom"/>
</dbReference>
<reference evidence="3" key="2">
    <citation type="submission" date="2025-09" db="UniProtKB">
        <authorList>
            <consortium name="Ensembl"/>
        </authorList>
    </citation>
    <scope>IDENTIFICATION</scope>
</reference>
<dbReference type="InterPro" id="IPR050143">
    <property type="entry name" value="TRIM/RBCC"/>
</dbReference>
<dbReference type="InterPro" id="IPR001870">
    <property type="entry name" value="B30.2/SPRY"/>
</dbReference>
<dbReference type="InterPro" id="IPR003879">
    <property type="entry name" value="Butyrophylin_SPRY"/>
</dbReference>
<feature type="region of interest" description="Disordered" evidence="1">
    <location>
        <begin position="97"/>
        <end position="116"/>
    </location>
</feature>
<feature type="compositionally biased region" description="Polar residues" evidence="1">
    <location>
        <begin position="102"/>
        <end position="111"/>
    </location>
</feature>
<name>A0A8C5B807_GADMO</name>
<dbReference type="SMART" id="SM00589">
    <property type="entry name" value="PRY"/>
    <property type="match status" value="1"/>
</dbReference>
<dbReference type="InterPro" id="IPR006574">
    <property type="entry name" value="PRY"/>
</dbReference>
<organism evidence="3 4">
    <name type="scientific">Gadus morhua</name>
    <name type="common">Atlantic cod</name>
    <dbReference type="NCBI Taxonomy" id="8049"/>
    <lineage>
        <taxon>Eukaryota</taxon>
        <taxon>Metazoa</taxon>
        <taxon>Chordata</taxon>
        <taxon>Craniata</taxon>
        <taxon>Vertebrata</taxon>
        <taxon>Euteleostomi</taxon>
        <taxon>Actinopterygii</taxon>
        <taxon>Neopterygii</taxon>
        <taxon>Teleostei</taxon>
        <taxon>Neoteleostei</taxon>
        <taxon>Acanthomorphata</taxon>
        <taxon>Zeiogadaria</taxon>
        <taxon>Gadariae</taxon>
        <taxon>Gadiformes</taxon>
        <taxon>Gadoidei</taxon>
        <taxon>Gadidae</taxon>
        <taxon>Gadus</taxon>
    </lineage>
</organism>
<feature type="region of interest" description="Disordered" evidence="1">
    <location>
        <begin position="218"/>
        <end position="243"/>
    </location>
</feature>
<evidence type="ECO:0000313" key="3">
    <source>
        <dbReference type="Ensembl" id="ENSGMOP00000042234.1"/>
    </source>
</evidence>
<feature type="compositionally biased region" description="Pro residues" evidence="1">
    <location>
        <begin position="508"/>
        <end position="517"/>
    </location>
</feature>
<proteinExistence type="predicted"/>
<dbReference type="SUPFAM" id="SSF49899">
    <property type="entry name" value="Concanavalin A-like lectins/glucanases"/>
    <property type="match status" value="1"/>
</dbReference>
<dbReference type="Gene3D" id="2.60.120.920">
    <property type="match status" value="1"/>
</dbReference>
<dbReference type="AlphaFoldDB" id="A0A8C5B807"/>
<dbReference type="SMART" id="SM00449">
    <property type="entry name" value="SPRY"/>
    <property type="match status" value="1"/>
</dbReference>
<dbReference type="InterPro" id="IPR013320">
    <property type="entry name" value="ConA-like_dom_sf"/>
</dbReference>
<dbReference type="PROSITE" id="PS50188">
    <property type="entry name" value="B302_SPRY"/>
    <property type="match status" value="1"/>
</dbReference>
<accession>A0A8C5B807</accession>
<dbReference type="CDD" id="cd13733">
    <property type="entry name" value="SPRY_PRY_C-I_1"/>
    <property type="match status" value="1"/>
</dbReference>
<dbReference type="Ensembl" id="ENSGMOT00000041040.1">
    <property type="protein sequence ID" value="ENSGMOP00000042234.1"/>
    <property type="gene ID" value="ENSGMOG00000023253.1"/>
</dbReference>
<feature type="compositionally biased region" description="Acidic residues" evidence="1">
    <location>
        <begin position="230"/>
        <end position="239"/>
    </location>
</feature>
<sequence length="528" mass="59786">MPVTQAYKTAVFDYSCWIFILPPSPAHKKQSPRVASVVGRRHKKAWIESVRCPLLPTAGAISTLSLSLSLSRSFSHSLKMEEGSKPNHFEMKSILKKKNLKGENSTQSSSIGAVRWPQNEMYVQQHSSAPSQKTSTPAQNPRQNGLKDLRSLQDCVEFINDWKAQVDHVCQQGSGRPEDGGAGSTADEGREERSLEQSRQLILEWAGELRHIDALLRDTPAPTPTATRAEEEEEEEEGPKEETQMRIMRWAKELQDASVICGIEREELGQMLRLLGQRKRKLVHLLPLLEFITWSLLKEDRTKMMAQFWLLAKQRSWEAGVARYIPNSVWSWITSATADVTLDPMTNNPWLQISEDQRGVQEGPAQAPDLPYSPQRFTGWPGVTGWEGYGRGRHYWQVDIANTGVWRVGVTAVDAKRRGRVPMSPRRGYWALWRSAQQFYACTEPEPTPLPLAMAPRHLGVYLDYEEGQVSFYNAKTQTHIFTFTGSFRGKMYPLLAPLDGRTRLEVRPPPPPPPQLPRRGSVLGELK</sequence>
<dbReference type="PRINTS" id="PR01407">
    <property type="entry name" value="BUTYPHLNCDUF"/>
</dbReference>
<feature type="region of interest" description="Disordered" evidence="1">
    <location>
        <begin position="503"/>
        <end position="528"/>
    </location>
</feature>
<dbReference type="Proteomes" id="UP000694546">
    <property type="component" value="Chromosome 17"/>
</dbReference>
<feature type="region of interest" description="Disordered" evidence="1">
    <location>
        <begin position="122"/>
        <end position="145"/>
    </location>
</feature>
<dbReference type="InterPro" id="IPR043136">
    <property type="entry name" value="B30.2/SPRY_sf"/>
</dbReference>